<evidence type="ECO:0000256" key="8">
    <source>
        <dbReference type="SAM" id="Phobius"/>
    </source>
</evidence>
<keyword evidence="6 8" id="KW-0472">Membrane</keyword>
<sequence>MEKRLLRYNKTYLLILLALVTVAFAVMSYNRGMRADVNGDYYIYWQTGLHFWSGEKIYTPGLIDGGFTYPPFAALFFSVFSVFPFHTSAFLYSFIVNYGLWIASFVLIRKIFKELYPTQDFTWPITLALLFSIAFYWHNFIWMNANMPVLCLTLLGIYYYIKKQFTWSYVFWMAATFFKITPILFLFFAAIKRGPKDWSKIILTALPFVIIPALLRGLPTGINDWKDYYQAFVAPFSKGQIDENIISLGVPALLNKLNTGNAEIGYAPVLHLSAHALKLIILSFQLLAMGALTIKFAYDRYVRKIEDFSTADFCLIFLIPLLLPGRVWAHHHVCTSFIYTYLFYILLKQKRTALLIVTCFLCLLLNVITKDVIGQTLTDVLRHYSIVTLVMLFVSALIIALREHDELGRIPDQAVN</sequence>
<evidence type="ECO:0000256" key="2">
    <source>
        <dbReference type="ARBA" id="ARBA00022475"/>
    </source>
</evidence>
<evidence type="ECO:0000313" key="10">
    <source>
        <dbReference type="Proteomes" id="UP000662074"/>
    </source>
</evidence>
<dbReference type="Proteomes" id="UP000662074">
    <property type="component" value="Unassembled WGS sequence"/>
</dbReference>
<protein>
    <recommendedName>
        <fullName evidence="11">DUF2029 domain-containing protein</fullName>
    </recommendedName>
</protein>
<dbReference type="GO" id="GO:0005886">
    <property type="term" value="C:plasma membrane"/>
    <property type="evidence" value="ECO:0007669"/>
    <property type="project" value="UniProtKB-SubCell"/>
</dbReference>
<keyword evidence="3" id="KW-0808">Transferase</keyword>
<dbReference type="Pfam" id="PF09594">
    <property type="entry name" value="GT87"/>
    <property type="match status" value="1"/>
</dbReference>
<evidence type="ECO:0000256" key="4">
    <source>
        <dbReference type="ARBA" id="ARBA00022692"/>
    </source>
</evidence>
<feature type="transmembrane region" description="Helical" evidence="8">
    <location>
        <begin position="66"/>
        <end position="83"/>
    </location>
</feature>
<organism evidence="9 10">
    <name type="scientific">Mucilaginibacter galii</name>
    <dbReference type="NCBI Taxonomy" id="2005073"/>
    <lineage>
        <taxon>Bacteria</taxon>
        <taxon>Pseudomonadati</taxon>
        <taxon>Bacteroidota</taxon>
        <taxon>Sphingobacteriia</taxon>
        <taxon>Sphingobacteriales</taxon>
        <taxon>Sphingobacteriaceae</taxon>
        <taxon>Mucilaginibacter</taxon>
    </lineage>
</organism>
<keyword evidence="4 8" id="KW-0812">Transmembrane</keyword>
<reference evidence="9" key="2">
    <citation type="submission" date="2020-09" db="EMBL/GenBank/DDBJ databases">
        <authorList>
            <person name="Sun Q."/>
            <person name="Sedlacek I."/>
        </authorList>
    </citation>
    <scope>NUCLEOTIDE SEQUENCE</scope>
    <source>
        <strain evidence="9">CCM 8711</strain>
    </source>
</reference>
<evidence type="ECO:0000256" key="5">
    <source>
        <dbReference type="ARBA" id="ARBA00022989"/>
    </source>
</evidence>
<evidence type="ECO:0008006" key="11">
    <source>
        <dbReference type="Google" id="ProtNLM"/>
    </source>
</evidence>
<feature type="transmembrane region" description="Helical" evidence="8">
    <location>
        <begin position="381"/>
        <end position="401"/>
    </location>
</feature>
<feature type="transmembrane region" description="Helical" evidence="8">
    <location>
        <begin position="12"/>
        <end position="29"/>
    </location>
</feature>
<name>A0A917J6J0_9SPHI</name>
<feature type="transmembrane region" description="Helical" evidence="8">
    <location>
        <begin position="167"/>
        <end position="189"/>
    </location>
</feature>
<keyword evidence="2" id="KW-1003">Cell membrane</keyword>
<feature type="transmembrane region" description="Helical" evidence="8">
    <location>
        <begin position="90"/>
        <end position="109"/>
    </location>
</feature>
<comment type="subcellular location">
    <subcellularLocation>
        <location evidence="1">Cell membrane</location>
        <topology evidence="1">Multi-pass membrane protein</topology>
    </subcellularLocation>
</comment>
<keyword evidence="10" id="KW-1185">Reference proteome</keyword>
<keyword evidence="5 8" id="KW-1133">Transmembrane helix</keyword>
<evidence type="ECO:0000256" key="1">
    <source>
        <dbReference type="ARBA" id="ARBA00004651"/>
    </source>
</evidence>
<reference evidence="9" key="1">
    <citation type="journal article" date="2014" name="Int. J. Syst. Evol. Microbiol.">
        <title>Complete genome sequence of Corynebacterium casei LMG S-19264T (=DSM 44701T), isolated from a smear-ripened cheese.</title>
        <authorList>
            <consortium name="US DOE Joint Genome Institute (JGI-PGF)"/>
            <person name="Walter F."/>
            <person name="Albersmeier A."/>
            <person name="Kalinowski J."/>
            <person name="Ruckert C."/>
        </authorList>
    </citation>
    <scope>NUCLEOTIDE SEQUENCE</scope>
    <source>
        <strain evidence="9">CCM 8711</strain>
    </source>
</reference>
<feature type="transmembrane region" description="Helical" evidence="8">
    <location>
        <begin position="145"/>
        <end position="161"/>
    </location>
</feature>
<accession>A0A917J6J0</accession>
<feature type="transmembrane region" description="Helical" evidence="8">
    <location>
        <begin position="276"/>
        <end position="298"/>
    </location>
</feature>
<dbReference type="RefSeq" id="WP_188414908.1">
    <property type="nucleotide sequence ID" value="NZ_BMDO01000002.1"/>
</dbReference>
<dbReference type="EMBL" id="BMDO01000002">
    <property type="protein sequence ID" value="GGI50080.1"/>
    <property type="molecule type" value="Genomic_DNA"/>
</dbReference>
<evidence type="ECO:0000313" key="9">
    <source>
        <dbReference type="EMBL" id="GGI50080.1"/>
    </source>
</evidence>
<feature type="transmembrane region" description="Helical" evidence="8">
    <location>
        <begin position="201"/>
        <end position="218"/>
    </location>
</feature>
<evidence type="ECO:0000256" key="6">
    <source>
        <dbReference type="ARBA" id="ARBA00023136"/>
    </source>
</evidence>
<feature type="transmembrane region" description="Helical" evidence="8">
    <location>
        <begin position="329"/>
        <end position="347"/>
    </location>
</feature>
<feature type="transmembrane region" description="Helical" evidence="8">
    <location>
        <begin position="352"/>
        <end position="369"/>
    </location>
</feature>
<dbReference type="InterPro" id="IPR018584">
    <property type="entry name" value="GT87"/>
</dbReference>
<comment type="caution">
    <text evidence="9">The sequence shown here is derived from an EMBL/GenBank/DDBJ whole genome shotgun (WGS) entry which is preliminary data.</text>
</comment>
<evidence type="ECO:0000256" key="3">
    <source>
        <dbReference type="ARBA" id="ARBA00022679"/>
    </source>
</evidence>
<dbReference type="GO" id="GO:0016758">
    <property type="term" value="F:hexosyltransferase activity"/>
    <property type="evidence" value="ECO:0007669"/>
    <property type="project" value="InterPro"/>
</dbReference>
<gene>
    <name evidence="9" type="ORF">GCM10011425_12920</name>
</gene>
<dbReference type="AlphaFoldDB" id="A0A917J6J0"/>
<proteinExistence type="inferred from homology"/>
<evidence type="ECO:0000256" key="7">
    <source>
        <dbReference type="ARBA" id="ARBA00024033"/>
    </source>
</evidence>
<comment type="similarity">
    <text evidence="7">Belongs to the glycosyltransferase 87 family.</text>
</comment>